<dbReference type="GO" id="GO:0003834">
    <property type="term" value="F:beta-carotene 15,15'-dioxygenase activity"/>
    <property type="evidence" value="ECO:0007669"/>
    <property type="project" value="TreeGrafter"/>
</dbReference>
<dbReference type="GO" id="GO:0046872">
    <property type="term" value="F:metal ion binding"/>
    <property type="evidence" value="ECO:0007669"/>
    <property type="project" value="UniProtKB-KW"/>
</dbReference>
<dbReference type="EMBL" id="BMAW01061520">
    <property type="protein sequence ID" value="GFT31527.1"/>
    <property type="molecule type" value="Genomic_DNA"/>
</dbReference>
<feature type="non-terminal residue" evidence="5">
    <location>
        <position position="1"/>
    </location>
</feature>
<reference evidence="5" key="1">
    <citation type="submission" date="2020-08" db="EMBL/GenBank/DDBJ databases">
        <title>Multicomponent nature underlies the extraordinary mechanical properties of spider dragline silk.</title>
        <authorList>
            <person name="Kono N."/>
            <person name="Nakamura H."/>
            <person name="Mori M."/>
            <person name="Yoshida Y."/>
            <person name="Ohtoshi R."/>
            <person name="Malay A.D."/>
            <person name="Moran D.A.P."/>
            <person name="Tomita M."/>
            <person name="Numata K."/>
            <person name="Arakawa K."/>
        </authorList>
    </citation>
    <scope>NUCLEOTIDE SEQUENCE</scope>
</reference>
<dbReference type="Proteomes" id="UP000887013">
    <property type="component" value="Unassembled WGS sequence"/>
</dbReference>
<dbReference type="OrthoDB" id="1069523at2759"/>
<evidence type="ECO:0000313" key="5">
    <source>
        <dbReference type="EMBL" id="GFT31527.1"/>
    </source>
</evidence>
<evidence type="ECO:0000313" key="6">
    <source>
        <dbReference type="Proteomes" id="UP000887013"/>
    </source>
</evidence>
<dbReference type="GO" id="GO:0010436">
    <property type="term" value="F:carotenoid dioxygenase activity"/>
    <property type="evidence" value="ECO:0007669"/>
    <property type="project" value="TreeGrafter"/>
</dbReference>
<evidence type="ECO:0000256" key="2">
    <source>
        <dbReference type="ARBA" id="ARBA00022723"/>
    </source>
</evidence>
<dbReference type="InterPro" id="IPR004294">
    <property type="entry name" value="Carotenoid_Oase"/>
</dbReference>
<evidence type="ECO:0000256" key="1">
    <source>
        <dbReference type="ARBA" id="ARBA00006787"/>
    </source>
</evidence>
<dbReference type="GO" id="GO:0042574">
    <property type="term" value="P:retinal metabolic process"/>
    <property type="evidence" value="ECO:0007669"/>
    <property type="project" value="TreeGrafter"/>
</dbReference>
<keyword evidence="3 4" id="KW-0408">Iron</keyword>
<protein>
    <submittedName>
        <fullName evidence="5">Beta,beta-carotene 9',10'-oxygenase</fullName>
    </submittedName>
</protein>
<comment type="cofactor">
    <cofactor evidence="4">
        <name>Fe(2+)</name>
        <dbReference type="ChEBI" id="CHEBI:29033"/>
    </cofactor>
    <text evidence="4">Binds 1 Fe(2+) ion per subunit.</text>
</comment>
<organism evidence="5 6">
    <name type="scientific">Nephila pilipes</name>
    <name type="common">Giant wood spider</name>
    <name type="synonym">Nephila maculata</name>
    <dbReference type="NCBI Taxonomy" id="299642"/>
    <lineage>
        <taxon>Eukaryota</taxon>
        <taxon>Metazoa</taxon>
        <taxon>Ecdysozoa</taxon>
        <taxon>Arthropoda</taxon>
        <taxon>Chelicerata</taxon>
        <taxon>Arachnida</taxon>
        <taxon>Araneae</taxon>
        <taxon>Araneomorphae</taxon>
        <taxon>Entelegynae</taxon>
        <taxon>Araneoidea</taxon>
        <taxon>Nephilidae</taxon>
        <taxon>Nephila</taxon>
    </lineage>
</organism>
<dbReference type="PANTHER" id="PTHR10543">
    <property type="entry name" value="BETA-CAROTENE DIOXYGENASE"/>
    <property type="match status" value="1"/>
</dbReference>
<feature type="binding site" evidence="4">
    <location>
        <position position="227"/>
    </location>
    <ligand>
        <name>Fe cation</name>
        <dbReference type="ChEBI" id="CHEBI:24875"/>
        <note>catalytic</note>
    </ligand>
</feature>
<feature type="binding site" evidence="4">
    <location>
        <position position="167"/>
    </location>
    <ligand>
        <name>Fe cation</name>
        <dbReference type="ChEBI" id="CHEBI:24875"/>
        <note>catalytic</note>
    </ligand>
</feature>
<name>A0A8X6TPT6_NEPPI</name>
<evidence type="ECO:0000256" key="4">
    <source>
        <dbReference type="PIRSR" id="PIRSR604294-1"/>
    </source>
</evidence>
<accession>A0A8X6TPT6</accession>
<keyword evidence="2 4" id="KW-0479">Metal-binding</keyword>
<gene>
    <name evidence="5" type="primary">Bco2</name>
    <name evidence="5" type="ORF">NPIL_429601</name>
</gene>
<dbReference type="AlphaFoldDB" id="A0A8X6TPT6"/>
<proteinExistence type="inferred from homology"/>
<dbReference type="Pfam" id="PF03055">
    <property type="entry name" value="RPE65"/>
    <property type="match status" value="1"/>
</dbReference>
<evidence type="ECO:0000256" key="3">
    <source>
        <dbReference type="ARBA" id="ARBA00023004"/>
    </source>
</evidence>
<comment type="caution">
    <text evidence="5">The sequence shown here is derived from an EMBL/GenBank/DDBJ whole genome shotgun (WGS) entry which is preliminary data.</text>
</comment>
<dbReference type="GO" id="GO:0016121">
    <property type="term" value="P:carotene catabolic process"/>
    <property type="evidence" value="ECO:0007669"/>
    <property type="project" value="TreeGrafter"/>
</dbReference>
<keyword evidence="6" id="KW-1185">Reference proteome</keyword>
<comment type="similarity">
    <text evidence="1">Belongs to the carotenoid oxygenase family.</text>
</comment>
<sequence length="271" mass="30990">MRQNIRIFHFITEFLSKGSIPDWVEGHLFRAGPGKWDFEDGFTVNHFLDGSALVYKFTIQKGQVSVKSKFLDSEAYRKLSQFNRLVYTEFGTRSYPDLCKNIFQRFFAHFLPISFTDNTFANICMLEDEMYLFSETNNIWKVNPEDLSCVEKTDITNVVSVDAATSHPHQTSNGTIYNLGSSVITGLKYHVMKISPSTSAEGPKTFERVTIHSTISSSYKTSLGYYHSFGLSENYILLVEQPLLINTLKMAVSGIVGYCLRDLLEWYPKQK</sequence>
<dbReference type="PANTHER" id="PTHR10543:SF132">
    <property type="entry name" value="BETA,BETA-CAROTENE 15,15'-DIOXYGENASE"/>
    <property type="match status" value="1"/>
</dbReference>